<evidence type="ECO:0000313" key="5">
    <source>
        <dbReference type="EMBL" id="SDE05938.1"/>
    </source>
</evidence>
<reference evidence="5 6" key="1">
    <citation type="submission" date="2016-10" db="EMBL/GenBank/DDBJ databases">
        <authorList>
            <person name="de Groot N.N."/>
        </authorList>
    </citation>
    <scope>NUCLEOTIDE SEQUENCE [LARGE SCALE GENOMIC DNA]</scope>
    <source>
        <strain evidence="5 6">R5</strain>
    </source>
</reference>
<accession>A0A1G6ZTB8</accession>
<evidence type="ECO:0000256" key="4">
    <source>
        <dbReference type="SAM" id="SignalP"/>
    </source>
</evidence>
<keyword evidence="3" id="KW-0143">Chaperone</keyword>
<dbReference type="AlphaFoldDB" id="A0A1G6ZTB8"/>
<dbReference type="Proteomes" id="UP000199245">
    <property type="component" value="Unassembled WGS sequence"/>
</dbReference>
<protein>
    <submittedName>
        <fullName evidence="5">Acid stress chaperone HdeB</fullName>
    </submittedName>
</protein>
<dbReference type="Gene3D" id="1.10.890.10">
    <property type="entry name" value="HNS-dependent expression A"/>
    <property type="match status" value="1"/>
</dbReference>
<evidence type="ECO:0000313" key="6">
    <source>
        <dbReference type="Proteomes" id="UP000199245"/>
    </source>
</evidence>
<evidence type="ECO:0000256" key="1">
    <source>
        <dbReference type="ARBA" id="ARBA00022729"/>
    </source>
</evidence>
<keyword evidence="1 4" id="KW-0732">Signal</keyword>
<evidence type="ECO:0000256" key="3">
    <source>
        <dbReference type="ARBA" id="ARBA00023186"/>
    </source>
</evidence>
<dbReference type="EMBL" id="FMZW01000019">
    <property type="protein sequence ID" value="SDE05938.1"/>
    <property type="molecule type" value="Genomic_DNA"/>
</dbReference>
<organism evidence="5 6">
    <name type="scientific">Bradyrhizobium brasilense</name>
    <dbReference type="NCBI Taxonomy" id="1419277"/>
    <lineage>
        <taxon>Bacteria</taxon>
        <taxon>Pseudomonadati</taxon>
        <taxon>Pseudomonadota</taxon>
        <taxon>Alphaproteobacteria</taxon>
        <taxon>Hyphomicrobiales</taxon>
        <taxon>Nitrobacteraceae</taxon>
        <taxon>Bradyrhizobium</taxon>
    </lineage>
</organism>
<evidence type="ECO:0000256" key="2">
    <source>
        <dbReference type="ARBA" id="ARBA00022764"/>
    </source>
</evidence>
<dbReference type="Pfam" id="PF06411">
    <property type="entry name" value="HdeA"/>
    <property type="match status" value="1"/>
</dbReference>
<name>A0A1G6ZTB8_9BRAD</name>
<dbReference type="RefSeq" id="WP_092084432.1">
    <property type="nucleotide sequence ID" value="NZ_FMZW01000019.1"/>
</dbReference>
<dbReference type="InterPro" id="IPR038303">
    <property type="entry name" value="HdeA/HdeB_sf"/>
</dbReference>
<keyword evidence="2" id="KW-0574">Periplasm</keyword>
<gene>
    <name evidence="5" type="ORF">SAMN05216337_101943</name>
</gene>
<feature type="chain" id="PRO_5011712415" evidence="4">
    <location>
        <begin position="23"/>
        <end position="97"/>
    </location>
</feature>
<feature type="signal peptide" evidence="4">
    <location>
        <begin position="1"/>
        <end position="22"/>
    </location>
</feature>
<dbReference type="InterPro" id="IPR010486">
    <property type="entry name" value="HNS-dep_expression_A/B"/>
</dbReference>
<proteinExistence type="predicted"/>
<sequence>MKPSILAVATVALLATSVVAKAQVVVDLSLITCKQLLESDQERQTLISSWMSGYFSASKNLTVVDFRYVERNGKVIGKYCKSHKTDTVMNAMQKNWR</sequence>